<evidence type="ECO:0000256" key="6">
    <source>
        <dbReference type="ARBA" id="ARBA00023065"/>
    </source>
</evidence>
<feature type="transmembrane region" description="Helical" evidence="17">
    <location>
        <begin position="522"/>
        <end position="544"/>
    </location>
</feature>
<keyword evidence="21" id="KW-1185">Reference proteome</keyword>
<keyword evidence="8" id="KW-1015">Disulfide bond</keyword>
<evidence type="ECO:0000256" key="3">
    <source>
        <dbReference type="ARBA" id="ARBA00022692"/>
    </source>
</evidence>
<keyword evidence="1 17" id="KW-0813">Transport</keyword>
<dbReference type="InterPro" id="IPR006202">
    <property type="entry name" value="Neur_chan_lig-bd"/>
</dbReference>
<evidence type="ECO:0000313" key="21">
    <source>
        <dbReference type="Proteomes" id="UP001187343"/>
    </source>
</evidence>
<accession>A0AA88PYH1</accession>
<dbReference type="FunFam" id="1.20.58.390:FF:000034">
    <property type="entry name" value="Cholinergic receptor nicotinic beta 4 subunit"/>
    <property type="match status" value="1"/>
</dbReference>
<protein>
    <recommendedName>
        <fullName evidence="22">Cholinergic receptor, nicotinic, beta 5a</fullName>
    </recommendedName>
</protein>
<evidence type="ECO:0000256" key="17">
    <source>
        <dbReference type="RuleBase" id="RU000687"/>
    </source>
</evidence>
<dbReference type="InterPro" id="IPR018000">
    <property type="entry name" value="Neurotransmitter_ion_chnl_CS"/>
</dbReference>
<comment type="catalytic activity">
    <reaction evidence="16">
        <text>Ca(2+)(in) = Ca(2+)(out)</text>
        <dbReference type="Rhea" id="RHEA:29671"/>
        <dbReference type="ChEBI" id="CHEBI:29108"/>
    </reaction>
</comment>
<dbReference type="GO" id="GO:0045211">
    <property type="term" value="C:postsynaptic membrane"/>
    <property type="evidence" value="ECO:0007669"/>
    <property type="project" value="InterPro"/>
</dbReference>
<evidence type="ECO:0000256" key="7">
    <source>
        <dbReference type="ARBA" id="ARBA00023136"/>
    </source>
</evidence>
<dbReference type="InterPro" id="IPR002394">
    <property type="entry name" value="Nicotinic_acetylcholine_rcpt"/>
</dbReference>
<keyword evidence="11" id="KW-1071">Ligand-gated ion channel</keyword>
<reference evidence="20" key="1">
    <citation type="submission" date="2023-08" db="EMBL/GenBank/DDBJ databases">
        <title>Chromosome-level Genome Assembly of mud carp (Cirrhinus molitorella).</title>
        <authorList>
            <person name="Liu H."/>
        </authorList>
    </citation>
    <scope>NUCLEOTIDE SEQUENCE</scope>
    <source>
        <strain evidence="20">Prfri</strain>
        <tissue evidence="20">Muscle</tissue>
    </source>
</reference>
<keyword evidence="6 17" id="KW-0406">Ion transport</keyword>
<evidence type="ECO:0000256" key="11">
    <source>
        <dbReference type="ARBA" id="ARBA00023286"/>
    </source>
</evidence>
<dbReference type="Pfam" id="PF02932">
    <property type="entry name" value="Neur_chan_memb"/>
    <property type="match status" value="1"/>
</dbReference>
<keyword evidence="2" id="KW-1003">Cell membrane</keyword>
<comment type="similarity">
    <text evidence="17">Belongs to the ligand-gated ion channel (TC 1.A.9) family.</text>
</comment>
<dbReference type="NCBIfam" id="TIGR00860">
    <property type="entry name" value="LIC"/>
    <property type="match status" value="1"/>
</dbReference>
<dbReference type="InterPro" id="IPR038050">
    <property type="entry name" value="Neuro_actylchol_rec"/>
</dbReference>
<dbReference type="CDD" id="cd19064">
    <property type="entry name" value="LGIC_TM_nAChR"/>
    <property type="match status" value="1"/>
</dbReference>
<proteinExistence type="inferred from homology"/>
<feature type="domain" description="Neurotransmitter-gated ion-channel ligand-binding" evidence="18">
    <location>
        <begin position="94"/>
        <end position="299"/>
    </location>
</feature>
<dbReference type="PANTHER" id="PTHR18945">
    <property type="entry name" value="NEUROTRANSMITTER GATED ION CHANNEL"/>
    <property type="match status" value="1"/>
</dbReference>
<evidence type="ECO:0000256" key="1">
    <source>
        <dbReference type="ARBA" id="ARBA00022448"/>
    </source>
</evidence>
<evidence type="ECO:0000256" key="4">
    <source>
        <dbReference type="ARBA" id="ARBA00022989"/>
    </source>
</evidence>
<dbReference type="FunFam" id="1.20.58.390:FF:000008">
    <property type="entry name" value="Cholinergic receptor nicotinic beta 4 subunit"/>
    <property type="match status" value="1"/>
</dbReference>
<evidence type="ECO:0000256" key="12">
    <source>
        <dbReference type="ARBA" id="ARBA00023303"/>
    </source>
</evidence>
<evidence type="ECO:0000256" key="16">
    <source>
        <dbReference type="ARBA" id="ARBA00036634"/>
    </source>
</evidence>
<evidence type="ECO:0000313" key="20">
    <source>
        <dbReference type="EMBL" id="KAK2908781.1"/>
    </source>
</evidence>
<feature type="transmembrane region" description="Helical" evidence="17">
    <location>
        <begin position="333"/>
        <end position="353"/>
    </location>
</feature>
<dbReference type="Proteomes" id="UP001187343">
    <property type="component" value="Unassembled WGS sequence"/>
</dbReference>
<dbReference type="CDD" id="cd19025">
    <property type="entry name" value="LGIC_ECD_nAChR_B2"/>
    <property type="match status" value="1"/>
</dbReference>
<comment type="catalytic activity">
    <reaction evidence="15">
        <text>Na(+)(in) = Na(+)(out)</text>
        <dbReference type="Rhea" id="RHEA:34963"/>
        <dbReference type="ChEBI" id="CHEBI:29101"/>
    </reaction>
</comment>
<comment type="caution">
    <text evidence="20">The sequence shown here is derived from an EMBL/GenBank/DDBJ whole genome shotgun (WGS) entry which is preliminary data.</text>
</comment>
<evidence type="ECO:0000259" key="19">
    <source>
        <dbReference type="Pfam" id="PF02932"/>
    </source>
</evidence>
<dbReference type="Gene3D" id="2.70.170.10">
    <property type="entry name" value="Neurotransmitter-gated ion-channel ligand-binding domain"/>
    <property type="match status" value="1"/>
</dbReference>
<dbReference type="InterPro" id="IPR006029">
    <property type="entry name" value="Neurotrans-gated_channel_TM"/>
</dbReference>
<keyword evidence="10" id="KW-0325">Glycoprotein</keyword>
<evidence type="ECO:0000256" key="2">
    <source>
        <dbReference type="ARBA" id="ARBA00022475"/>
    </source>
</evidence>
<comment type="catalytic activity">
    <reaction evidence="14">
        <text>K(+)(in) = K(+)(out)</text>
        <dbReference type="Rhea" id="RHEA:29463"/>
        <dbReference type="ChEBI" id="CHEBI:29103"/>
    </reaction>
</comment>
<gene>
    <name evidence="20" type="ORF">Q8A67_004618</name>
</gene>
<dbReference type="FunFam" id="2.70.170.10:FF:000006">
    <property type="entry name" value="Cholinergic receptor nicotinic beta 2 subunit"/>
    <property type="match status" value="1"/>
</dbReference>
<name>A0AA88PYH1_9TELE</name>
<keyword evidence="12 17" id="KW-0407">Ion channel</keyword>
<dbReference type="PRINTS" id="PR00252">
    <property type="entry name" value="NRIONCHANNEL"/>
</dbReference>
<keyword evidence="3 17" id="KW-0812">Transmembrane</keyword>
<evidence type="ECO:0000256" key="13">
    <source>
        <dbReference type="ARBA" id="ARBA00034099"/>
    </source>
</evidence>
<evidence type="ECO:0000256" key="9">
    <source>
        <dbReference type="ARBA" id="ARBA00023170"/>
    </source>
</evidence>
<keyword evidence="9" id="KW-0675">Receptor</keyword>
<dbReference type="PRINTS" id="PR00254">
    <property type="entry name" value="NICOTINICR"/>
</dbReference>
<keyword evidence="5" id="KW-0770">Synapse</keyword>
<keyword evidence="7 17" id="KW-0472">Membrane</keyword>
<dbReference type="InterPro" id="IPR006201">
    <property type="entry name" value="Neur_channel"/>
</dbReference>
<evidence type="ECO:0000256" key="10">
    <source>
        <dbReference type="ARBA" id="ARBA00023180"/>
    </source>
</evidence>
<evidence type="ECO:0000256" key="5">
    <source>
        <dbReference type="ARBA" id="ARBA00023018"/>
    </source>
</evidence>
<dbReference type="SUPFAM" id="SSF63712">
    <property type="entry name" value="Nicotinic receptor ligand binding domain-like"/>
    <property type="match status" value="1"/>
</dbReference>
<dbReference type="AlphaFoldDB" id="A0AA88PYH1"/>
<organism evidence="20 21">
    <name type="scientific">Cirrhinus molitorella</name>
    <name type="common">mud carp</name>
    <dbReference type="NCBI Taxonomy" id="172907"/>
    <lineage>
        <taxon>Eukaryota</taxon>
        <taxon>Metazoa</taxon>
        <taxon>Chordata</taxon>
        <taxon>Craniata</taxon>
        <taxon>Vertebrata</taxon>
        <taxon>Euteleostomi</taxon>
        <taxon>Actinopterygii</taxon>
        <taxon>Neopterygii</taxon>
        <taxon>Teleostei</taxon>
        <taxon>Ostariophysi</taxon>
        <taxon>Cypriniformes</taxon>
        <taxon>Cyprinidae</taxon>
        <taxon>Labeoninae</taxon>
        <taxon>Labeonini</taxon>
        <taxon>Cirrhinus</taxon>
    </lineage>
</organism>
<dbReference type="SUPFAM" id="SSF90112">
    <property type="entry name" value="Neurotransmitter-gated ion-channel transmembrane pore"/>
    <property type="match status" value="1"/>
</dbReference>
<evidence type="ECO:0008006" key="22">
    <source>
        <dbReference type="Google" id="ProtNLM"/>
    </source>
</evidence>
<feature type="transmembrane region" description="Helical" evidence="17">
    <location>
        <begin position="300"/>
        <end position="321"/>
    </location>
</feature>
<dbReference type="GO" id="GO:0022848">
    <property type="term" value="F:acetylcholine-gated monoatomic cation-selective channel activity"/>
    <property type="evidence" value="ECO:0007669"/>
    <property type="project" value="InterPro"/>
</dbReference>
<evidence type="ECO:0000256" key="15">
    <source>
        <dbReference type="ARBA" id="ARBA00036239"/>
    </source>
</evidence>
<dbReference type="EMBL" id="JAUYZG010000004">
    <property type="protein sequence ID" value="KAK2908781.1"/>
    <property type="molecule type" value="Genomic_DNA"/>
</dbReference>
<keyword evidence="4 17" id="KW-1133">Transmembrane helix</keyword>
<comment type="subcellular location">
    <subcellularLocation>
        <location evidence="13">Synaptic cell membrane</location>
        <topology evidence="13">Multi-pass membrane protein</topology>
    </subcellularLocation>
</comment>
<feature type="transmembrane region" description="Helical" evidence="17">
    <location>
        <begin position="365"/>
        <end position="386"/>
    </location>
</feature>
<dbReference type="InterPro" id="IPR036734">
    <property type="entry name" value="Neur_chan_lig-bd_sf"/>
</dbReference>
<evidence type="ECO:0000259" key="18">
    <source>
        <dbReference type="Pfam" id="PF02931"/>
    </source>
</evidence>
<dbReference type="PROSITE" id="PS00236">
    <property type="entry name" value="NEUROTR_ION_CHANNEL"/>
    <property type="match status" value="1"/>
</dbReference>
<dbReference type="Gene3D" id="1.20.58.390">
    <property type="entry name" value="Neurotransmitter-gated ion-channel transmembrane domain"/>
    <property type="match status" value="2"/>
</dbReference>
<evidence type="ECO:0000256" key="8">
    <source>
        <dbReference type="ARBA" id="ARBA00023157"/>
    </source>
</evidence>
<dbReference type="Pfam" id="PF02931">
    <property type="entry name" value="Neur_chan_LBD"/>
    <property type="match status" value="1"/>
</dbReference>
<feature type="domain" description="Neurotransmitter-gated ion-channel transmembrane" evidence="19">
    <location>
        <begin position="306"/>
        <end position="539"/>
    </location>
</feature>
<sequence>MPTYAPGQVLTVARIITLSTECHVHRCYKLTEHVAVQLSLTFDSTQLHNSAFTFATFHPSPLGKRRQQINTDSQRRANEAGREQHYWSLAADAEERLVDFLLGPERYNKLIRPAVNKSQQVTIGIKVSLAQLISVNEREQIMTTNVWLTQEWNDYRLMWDPNEYEGIKKLRIPSQHIWLPDIVLYNNADGVYEVSFYCNAVVSNTGDIFWLPPAIYKSACAIEVRNFPFDQQNCTLKFRSWTYDRTELDLYLTSDFASRDDYTPSGEWDIVSLPGRKNEDPNDLTYLDVTYDFVIKRKPLFYTINLIIPCVLITSLAILVFYLPSDCGEKMTLCISVLLALTVFLLLISKIVPPTSLAVPLIGKYLMFTMVLVTFSIVTSVCVLNVHHRSPSTHRMPEWVKRVFLHKLPVFLLMRRPGRSNVRERFRRKHQRKSFSSDAKGIRLDGDSFFLSDDPGRVCGAWRVGDLPEGSEFRQRVKVRHDPDVDEAIEGVRFIAEHMKIEDDDEGIIEDWKYVAMVIDRLFLWIFILVCVVGTLGLFVQPLFQSYNTPVAEEDWNTTHLQMLRERTRKRKKEESTINAIRTG</sequence>
<evidence type="ECO:0000256" key="14">
    <source>
        <dbReference type="ARBA" id="ARBA00034430"/>
    </source>
</evidence>
<dbReference type="GO" id="GO:0004888">
    <property type="term" value="F:transmembrane signaling receptor activity"/>
    <property type="evidence" value="ECO:0007669"/>
    <property type="project" value="InterPro"/>
</dbReference>
<dbReference type="InterPro" id="IPR036719">
    <property type="entry name" value="Neuro-gated_channel_TM_sf"/>
</dbReference>